<comment type="caution">
    <text evidence="1">The sequence shown here is derived from an EMBL/GenBank/DDBJ whole genome shotgun (WGS) entry which is preliminary data.</text>
</comment>
<accession>A0ACC2AK65</accession>
<evidence type="ECO:0000313" key="1">
    <source>
        <dbReference type="EMBL" id="KAJ7517314.1"/>
    </source>
</evidence>
<protein>
    <submittedName>
        <fullName evidence="1">Uncharacterized protein</fullName>
    </submittedName>
</protein>
<evidence type="ECO:0000313" key="2">
    <source>
        <dbReference type="Proteomes" id="UP001162992"/>
    </source>
</evidence>
<organism evidence="1 2">
    <name type="scientific">Diphasiastrum complanatum</name>
    <name type="common">Issler's clubmoss</name>
    <name type="synonym">Lycopodium complanatum</name>
    <dbReference type="NCBI Taxonomy" id="34168"/>
    <lineage>
        <taxon>Eukaryota</taxon>
        <taxon>Viridiplantae</taxon>
        <taxon>Streptophyta</taxon>
        <taxon>Embryophyta</taxon>
        <taxon>Tracheophyta</taxon>
        <taxon>Lycopodiopsida</taxon>
        <taxon>Lycopodiales</taxon>
        <taxon>Lycopodiaceae</taxon>
        <taxon>Lycopodioideae</taxon>
        <taxon>Diphasiastrum</taxon>
    </lineage>
</organism>
<keyword evidence="2" id="KW-1185">Reference proteome</keyword>
<sequence length="676" mass="74197">MELSREDNSIVENSENHESLERDRESQQEQMACSSSEQTNCDAAAVGECTESENANKLQATSSSPSLISMDQVAVLKDLMETETLSSSQVQNNLRTSGASLSERTLTRSSTMPDNSTSNVDGSRSGGSCKGLSRSDTEKRKSGRNYDKTNVREVAAEILSERKKKKLIRNFATIKGDGTVEFDLAGSAHLEPLFPPSTQEEEPDVGEDDEKKSIPPLQIVMLIVGTRGDVQPFIAIGKHLQDFGHRVRLATHSNFREFVMTSGLEYYPLGGDPKILAGYMVKNKGFLPSAPSEITMQRKQLKAIINSLLPACTEADGDSGVPFRAQAIIANPPAYGQFLSNFHLYLPGHVHVAEALKVPIHIFFTMPWTPTSEFPHPLARVKNPAAYRLSYQVVDALIWWGIRGFINDFRKKKLKIRPITYLSGASPQSISTLPTGYIWSPYLVPKPKDWGPLIDVVGFCFLNLAADYNPPEDLVKWLQRGSKPIYVGFGSLPVEDPERMTTIIVKALEQTHQRGLIFKGWGGMGNVPMPDESVYLLENCPHDWLFPQCAAVVHHGGAGTTAAGLKAACPTTVVPFFGDQPFWGDRVHAKGVGPPPIPVAQFSLEKLIAAIHYMLDPQVKERALELAKCMEGEDGVQGAVTAFHKHLPRGIPKPSVSPPPTSTNPLVGFLRRLCCA</sequence>
<gene>
    <name evidence="1" type="ORF">O6H91_21G018300</name>
</gene>
<dbReference type="EMBL" id="CM055112">
    <property type="protein sequence ID" value="KAJ7517314.1"/>
    <property type="molecule type" value="Genomic_DNA"/>
</dbReference>
<reference evidence="2" key="1">
    <citation type="journal article" date="2024" name="Proc. Natl. Acad. Sci. U.S.A.">
        <title>Extraordinary preservation of gene collinearity over three hundred million years revealed in homosporous lycophytes.</title>
        <authorList>
            <person name="Li C."/>
            <person name="Wickell D."/>
            <person name="Kuo L.Y."/>
            <person name="Chen X."/>
            <person name="Nie B."/>
            <person name="Liao X."/>
            <person name="Peng D."/>
            <person name="Ji J."/>
            <person name="Jenkins J."/>
            <person name="Williams M."/>
            <person name="Shu S."/>
            <person name="Plott C."/>
            <person name="Barry K."/>
            <person name="Rajasekar S."/>
            <person name="Grimwood J."/>
            <person name="Han X."/>
            <person name="Sun S."/>
            <person name="Hou Z."/>
            <person name="He W."/>
            <person name="Dai G."/>
            <person name="Sun C."/>
            <person name="Schmutz J."/>
            <person name="Leebens-Mack J.H."/>
            <person name="Li F.W."/>
            <person name="Wang L."/>
        </authorList>
    </citation>
    <scope>NUCLEOTIDE SEQUENCE [LARGE SCALE GENOMIC DNA]</scope>
    <source>
        <strain evidence="2">cv. PW_Plant_1</strain>
    </source>
</reference>
<proteinExistence type="predicted"/>
<dbReference type="Proteomes" id="UP001162992">
    <property type="component" value="Chromosome 21"/>
</dbReference>
<name>A0ACC2AK65_DIPCM</name>